<evidence type="ECO:0000259" key="1">
    <source>
        <dbReference type="SMART" id="SM00471"/>
    </source>
</evidence>
<protein>
    <recommendedName>
        <fullName evidence="1">HD/PDEase domain-containing protein</fullName>
    </recommendedName>
</protein>
<evidence type="ECO:0000313" key="3">
    <source>
        <dbReference type="Proteomes" id="UP000246740"/>
    </source>
</evidence>
<dbReference type="AlphaFoldDB" id="A0A317XNY6"/>
<dbReference type="Gene3D" id="1.10.3210.50">
    <property type="match status" value="1"/>
</dbReference>
<dbReference type="OrthoDB" id="16547at2759"/>
<sequence>MPGTLVTDLADSTSSLTLSETSTDQDARDAVIRLAEDFVREAFKAHDPSHDFHHVHRVRLLSLALSNSPEVLGHVDLLVLELGALFHDLVDRKYSSSDKSPSSVLAPFWQSVSELAPASASTEGPPTALVTEAQRATVESIVENVSWSKDVRRRQAREQAASQDQELSLADKELDSWLSSCKEFWCVSDADRLDSIGSIGILRCAAYSGIANRPLYIPPNNPAGDSRPPAEQGQGYNGSAIAHFYEKLVKIRDDRLFTSQARLEASRRQQMMDSFLTELDLEWMMASQGAELAKMQ</sequence>
<dbReference type="Proteomes" id="UP000246740">
    <property type="component" value="Unassembled WGS sequence"/>
</dbReference>
<feature type="domain" description="HD/PDEase" evidence="1">
    <location>
        <begin position="47"/>
        <end position="205"/>
    </location>
</feature>
<dbReference type="PANTHER" id="PTHR33594">
    <property type="entry name" value="SUPERFAMILY HYDROLASE, PUTATIVE (AFU_ORTHOLOGUE AFUA_1G03035)-RELATED"/>
    <property type="match status" value="1"/>
</dbReference>
<proteinExistence type="predicted"/>
<dbReference type="EMBL" id="KZ819194">
    <property type="protein sequence ID" value="PWY99587.1"/>
    <property type="molecule type" value="Genomic_DNA"/>
</dbReference>
<keyword evidence="3" id="KW-1185">Reference proteome</keyword>
<dbReference type="InParanoid" id="A0A317XNY6"/>
<organism evidence="2 3">
    <name type="scientific">Testicularia cyperi</name>
    <dbReference type="NCBI Taxonomy" id="1882483"/>
    <lineage>
        <taxon>Eukaryota</taxon>
        <taxon>Fungi</taxon>
        <taxon>Dikarya</taxon>
        <taxon>Basidiomycota</taxon>
        <taxon>Ustilaginomycotina</taxon>
        <taxon>Ustilaginomycetes</taxon>
        <taxon>Ustilaginales</taxon>
        <taxon>Anthracoideaceae</taxon>
        <taxon>Testicularia</taxon>
    </lineage>
</organism>
<evidence type="ECO:0000313" key="2">
    <source>
        <dbReference type="EMBL" id="PWY99587.1"/>
    </source>
</evidence>
<accession>A0A317XNY6</accession>
<name>A0A317XNY6_9BASI</name>
<dbReference type="SMART" id="SM00471">
    <property type="entry name" value="HDc"/>
    <property type="match status" value="1"/>
</dbReference>
<dbReference type="STRING" id="1882483.A0A317XNY6"/>
<dbReference type="PANTHER" id="PTHR33594:SF1">
    <property type="entry name" value="HD_PDEASE DOMAIN-CONTAINING PROTEIN"/>
    <property type="match status" value="1"/>
</dbReference>
<dbReference type="SUPFAM" id="SSF109604">
    <property type="entry name" value="HD-domain/PDEase-like"/>
    <property type="match status" value="1"/>
</dbReference>
<reference evidence="2 3" key="1">
    <citation type="journal article" date="2018" name="Mol. Biol. Evol.">
        <title>Broad Genomic Sampling Reveals a Smut Pathogenic Ancestry of the Fungal Clade Ustilaginomycotina.</title>
        <authorList>
            <person name="Kijpornyongpan T."/>
            <person name="Mondo S.J."/>
            <person name="Barry K."/>
            <person name="Sandor L."/>
            <person name="Lee J."/>
            <person name="Lipzen A."/>
            <person name="Pangilinan J."/>
            <person name="LaButti K."/>
            <person name="Hainaut M."/>
            <person name="Henrissat B."/>
            <person name="Grigoriev I.V."/>
            <person name="Spatafora J.W."/>
            <person name="Aime M.C."/>
        </authorList>
    </citation>
    <scope>NUCLEOTIDE SEQUENCE [LARGE SCALE GENOMIC DNA]</scope>
    <source>
        <strain evidence="2 3">MCA 3645</strain>
    </source>
</reference>
<dbReference type="InterPro" id="IPR003607">
    <property type="entry name" value="HD/PDEase_dom"/>
</dbReference>
<gene>
    <name evidence="2" type="ORF">BCV70DRAFT_200521</name>
</gene>